<name>A0AAV5GEB3_9BASI</name>
<dbReference type="PANTHER" id="PTHR45623">
    <property type="entry name" value="CHROMODOMAIN-HELICASE-DNA-BINDING PROTEIN 3-RELATED-RELATED"/>
    <property type="match status" value="1"/>
</dbReference>
<dbReference type="SMART" id="SM00298">
    <property type="entry name" value="CHROMO"/>
    <property type="match status" value="1"/>
</dbReference>
<feature type="region of interest" description="Disordered" evidence="7">
    <location>
        <begin position="778"/>
        <end position="812"/>
    </location>
</feature>
<keyword evidence="3" id="KW-0547">Nucleotide-binding</keyword>
<feature type="domain" description="Helicase ATP-binding" evidence="9">
    <location>
        <begin position="953"/>
        <end position="1123"/>
    </location>
</feature>
<dbReference type="InterPro" id="IPR049730">
    <property type="entry name" value="SNF2/RAD54-like_C"/>
</dbReference>
<evidence type="ECO:0000256" key="5">
    <source>
        <dbReference type="ARBA" id="ARBA00022840"/>
    </source>
</evidence>
<feature type="compositionally biased region" description="Low complexity" evidence="7">
    <location>
        <begin position="1"/>
        <end position="20"/>
    </location>
</feature>
<dbReference type="InterPro" id="IPR001650">
    <property type="entry name" value="Helicase_C-like"/>
</dbReference>
<evidence type="ECO:0000256" key="7">
    <source>
        <dbReference type="SAM" id="MobiDB-lite"/>
    </source>
</evidence>
<feature type="region of interest" description="Disordered" evidence="7">
    <location>
        <begin position="1504"/>
        <end position="1647"/>
    </location>
</feature>
<feature type="compositionally biased region" description="Basic residues" evidence="7">
    <location>
        <begin position="256"/>
        <end position="270"/>
    </location>
</feature>
<comment type="caution">
    <text evidence="11">The sequence shown here is derived from an EMBL/GenBank/DDBJ whole genome shotgun (WGS) entry which is preliminary data.</text>
</comment>
<evidence type="ECO:0000313" key="12">
    <source>
        <dbReference type="Proteomes" id="UP001342314"/>
    </source>
</evidence>
<sequence>MARSVSPAPPRSSSSSARPTSRPPSTAPDPIARPHSGSSFTLELPRSGSGSGSRASSVSDARGTRRAGSTADEGMSTDGHKAEKGREEGVKRLNGGIKEILRVQNAAGVGKTYLCVLEGNGKQVQRSRSDLLKSASSLLSAFEAAHPSSDSSAPGSASSAASASDDSEVVVMRSLRGSKPQKEKHSPRKAKGKARAHRPDDDDEDMENVSSDEPDDENDKDVEEPSSASGSSDQDDDGGSDDSGKESSDDDFSFGRRSRRAAAKSKAARKSKPEATRRSSRGATQEGKHYDFGEGARNSADGSAGSSSEDTSVASSVRRSARTDPANKGGRSTRSRSTAALSGESSDELGIMSKPKQSSKAVRKDPPKRQQKKAIVEDSDEDDQDSASEVFEISSIASEGEDDDQAAIRPQDVHRDTCAKCSQSPAAALLDDIEAKRKRKKPGRKRQRDVLEEDTDAEQQRVERMGAWVECGICCQSYHFGCLPLPQKREITDKLKADHLALHMPAAPTPPNGVTAMATDGAPAAVATTVAALAASNSASSSKANTPQPKNVPPRPKHELDPERTFALPKCPMCKKQGGRKCFVCGVSGKRVTEREQAELGARVVADKAEQDAKDGDRDEVDRPTADQAILPGLMFRCSKCKRVSHYGCLENDDPRLTFEQHAQSYADWAICHDCYNYNVPLDAILAWAEADPLPGDDKDDIEADDEVVEQVVGERKIDQKTKKVVLIPTAKDLRANAKYLVKWKDMSYRHLDWVPHAFLAAAYPAKLSNFLQRGSTVSFEPAKDDDPEDADPTDEGDKDDESPLPDPNALERIPKTWRTVDRVLNVWYKNKRGDKEIEYLHYRKRLPENVEDGLPLVAQCYIKWGDLAYAAGTTEAPPGPEDEGYDAYVAAYKAFIASCQPSMRVPSLSEKQMNELDKPRDAKRFKPIKEQPEYITGGKLMDFQIAGVNFLRFKWWERKGCILADEMGLGKTCQIISFLSYLNQNEGARPFLVIVPNSLIGNWMREFAKWAPSMRVVPYNGDADSRKIVESHELFDATGALKTHVVLATYEAVAGNGRVFRRVGRWDCLVVDEGQRLKSGKDSQLYNAISTLRIAHRIILSGTPLNNNLRELFNLLAFINPGDYEDIDALTERFAELTPDLVEEVREMLKPYFLRRTKDLVLNLPPLLELVVPVSMTVLQRQIYRGVLERNASAIQSIVQTSGAKKRGAKPKKGGFVNILMELRKSLCHPYLTDRDIEPQNVSPQEAHRNLTNASAKFVLLATMLPKLKAAGHRVLIFSQFKITLNIIERFLAGLELKYLRLDGDTPQLERQRDVDKFNAPGSEYFAYILSTRAGGVGLNITSADVVIIYDQDFNPQMDLQAISRAHRIGQTKPVRVFKLLVKGTCEEKIHSAGNKKRGLEHLIIQRIDAKDESEDVEGMLQFGAKQVFDDEAAAAAAIRYTDADIDNMLAKTAEPLAKESESAQTFSHAQVWSNDAGDMQAIAAAEDAPPEDLHDFWSNVVEQQEKEREKEQATKAAQAQSAGRSKRKRAQVNYKLEAPISPDKKGKGKQLTSPSSSVTGDLSSGDEYRQRDGLETDDEQHEPMEIDKSLAETQAVSKPPPLARLDQRNAQDGRTKQSKKSKTALDSADEVARAAERKQKAEQRLDKIRSQLAAAERAGVPEARDLLQQALVSTSRTTQTSLLRQATILLDARAKSLRHEALVANPAILNLSATMPPPPRFPTANKPSSVPQTAAPKESSARPFPSVLTVPPSSLGQFAPRDIGSDSTGVASKPSSSVRAGLPQLSSSVPGASDRSAGHVGSDRVSNAAPPVGKGKTSKSPPSNSTSDKPVLARRDSGAASDSSSASSSSRTPKLKQTQLSFGKAPASIAPATTAASTSSTAASNDAPPPTSDAKQTKSPTVAPAASSATIPQKRPSPPSDEPLKKSKSNSVIYISDSE</sequence>
<keyword evidence="2" id="KW-0677">Repeat</keyword>
<feature type="compositionally biased region" description="Low complexity" evidence="7">
    <location>
        <begin position="537"/>
        <end position="546"/>
    </location>
</feature>
<evidence type="ECO:0000256" key="2">
    <source>
        <dbReference type="ARBA" id="ARBA00022737"/>
    </source>
</evidence>
<feature type="compositionally biased region" description="Acidic residues" evidence="7">
    <location>
        <begin position="377"/>
        <end position="386"/>
    </location>
</feature>
<organism evidence="11 12">
    <name type="scientific">Rhodotorula paludigena</name>
    <dbReference type="NCBI Taxonomy" id="86838"/>
    <lineage>
        <taxon>Eukaryota</taxon>
        <taxon>Fungi</taxon>
        <taxon>Dikarya</taxon>
        <taxon>Basidiomycota</taxon>
        <taxon>Pucciniomycotina</taxon>
        <taxon>Microbotryomycetes</taxon>
        <taxon>Sporidiobolales</taxon>
        <taxon>Sporidiobolaceae</taxon>
        <taxon>Rhodotorula</taxon>
    </lineage>
</organism>
<dbReference type="Pfam" id="PF00271">
    <property type="entry name" value="Helicase_C"/>
    <property type="match status" value="1"/>
</dbReference>
<feature type="compositionally biased region" description="Basic and acidic residues" evidence="7">
    <location>
        <begin position="1583"/>
        <end position="1592"/>
    </location>
</feature>
<feature type="region of interest" description="Disordered" evidence="7">
    <location>
        <begin position="1"/>
        <end position="90"/>
    </location>
</feature>
<feature type="compositionally biased region" description="Basic and acidic residues" evidence="7">
    <location>
        <begin position="1607"/>
        <end position="1617"/>
    </location>
</feature>
<feature type="compositionally biased region" description="Basic residues" evidence="7">
    <location>
        <begin position="185"/>
        <end position="196"/>
    </location>
</feature>
<feature type="region of interest" description="Disordered" evidence="7">
    <location>
        <begin position="537"/>
        <end position="562"/>
    </location>
</feature>
<dbReference type="PROSITE" id="PS50013">
    <property type="entry name" value="CHROMO_2"/>
    <property type="match status" value="1"/>
</dbReference>
<dbReference type="GO" id="GO:0042393">
    <property type="term" value="F:histone binding"/>
    <property type="evidence" value="ECO:0007669"/>
    <property type="project" value="TreeGrafter"/>
</dbReference>
<dbReference type="GO" id="GO:0003677">
    <property type="term" value="F:DNA binding"/>
    <property type="evidence" value="ECO:0007669"/>
    <property type="project" value="TreeGrafter"/>
</dbReference>
<dbReference type="Gene3D" id="3.40.50.300">
    <property type="entry name" value="P-loop containing nucleotide triphosphate hydrolases"/>
    <property type="match status" value="1"/>
</dbReference>
<dbReference type="GO" id="GO:0005524">
    <property type="term" value="F:ATP binding"/>
    <property type="evidence" value="ECO:0007669"/>
    <property type="project" value="UniProtKB-KW"/>
</dbReference>
<feature type="compositionally biased region" description="Low complexity" evidence="7">
    <location>
        <begin position="143"/>
        <end position="164"/>
    </location>
</feature>
<dbReference type="CDD" id="cd17919">
    <property type="entry name" value="DEXHc_Snf"/>
    <property type="match status" value="1"/>
</dbReference>
<feature type="compositionally biased region" description="Low complexity" evidence="7">
    <location>
        <begin position="1840"/>
        <end position="1853"/>
    </location>
</feature>
<feature type="compositionally biased region" description="Basic and acidic residues" evidence="7">
    <location>
        <begin position="78"/>
        <end position="90"/>
    </location>
</feature>
<accession>A0AAV5GEB3</accession>
<proteinExistence type="predicted"/>
<dbReference type="PROSITE" id="PS51194">
    <property type="entry name" value="HELICASE_CTER"/>
    <property type="match status" value="1"/>
</dbReference>
<dbReference type="SMART" id="SM00487">
    <property type="entry name" value="DEXDc"/>
    <property type="match status" value="1"/>
</dbReference>
<dbReference type="PROSITE" id="PS51192">
    <property type="entry name" value="HELICASE_ATP_BIND_1"/>
    <property type="match status" value="1"/>
</dbReference>
<dbReference type="InterPro" id="IPR016197">
    <property type="entry name" value="Chromo-like_dom_sf"/>
</dbReference>
<feature type="compositionally biased region" description="Basic residues" evidence="7">
    <location>
        <begin position="436"/>
        <end position="447"/>
    </location>
</feature>
<gene>
    <name evidence="11" type="ORF">Rhopal_000930-T1</name>
</gene>
<feature type="domain" description="Helicase C-terminal" evidence="10">
    <location>
        <begin position="1261"/>
        <end position="1420"/>
    </location>
</feature>
<evidence type="ECO:0000256" key="6">
    <source>
        <dbReference type="ARBA" id="ARBA00023242"/>
    </source>
</evidence>
<feature type="domain" description="Chromo" evidence="8">
    <location>
        <begin position="707"/>
        <end position="783"/>
    </location>
</feature>
<feature type="compositionally biased region" description="Polar residues" evidence="7">
    <location>
        <begin position="1767"/>
        <end position="1792"/>
    </location>
</feature>
<feature type="compositionally biased region" description="Basic and acidic residues" evidence="7">
    <location>
        <begin position="1505"/>
        <end position="1515"/>
    </location>
</feature>
<feature type="compositionally biased region" description="Polar residues" evidence="7">
    <location>
        <begin position="1552"/>
        <end position="1564"/>
    </location>
</feature>
<evidence type="ECO:0000259" key="9">
    <source>
        <dbReference type="PROSITE" id="PS51192"/>
    </source>
</evidence>
<dbReference type="Pfam" id="PF00176">
    <property type="entry name" value="SNF2-rel_dom"/>
    <property type="match status" value="1"/>
</dbReference>
<dbReference type="Gene3D" id="2.40.50.40">
    <property type="match status" value="1"/>
</dbReference>
<dbReference type="InterPro" id="IPR000953">
    <property type="entry name" value="Chromo/chromo_shadow_dom"/>
</dbReference>
<feature type="compositionally biased region" description="Acidic residues" evidence="7">
    <location>
        <begin position="201"/>
        <end position="224"/>
    </location>
</feature>
<dbReference type="InterPro" id="IPR038718">
    <property type="entry name" value="SNF2-like_sf"/>
</dbReference>
<dbReference type="CDD" id="cd18793">
    <property type="entry name" value="SF2_C_SNF"/>
    <property type="match status" value="1"/>
</dbReference>
<dbReference type="PANTHER" id="PTHR45623:SF17">
    <property type="entry name" value="CHROMODOMAIN-HELICASE-DNA-BINDING PROTEIN 3-RELATED"/>
    <property type="match status" value="1"/>
</dbReference>
<feature type="compositionally biased region" description="Low complexity" evidence="7">
    <location>
        <begin position="299"/>
        <end position="318"/>
    </location>
</feature>
<feature type="compositionally biased region" description="Low complexity" evidence="7">
    <location>
        <begin position="46"/>
        <end position="61"/>
    </location>
</feature>
<dbReference type="GO" id="GO:0003682">
    <property type="term" value="F:chromatin binding"/>
    <property type="evidence" value="ECO:0007669"/>
    <property type="project" value="TreeGrafter"/>
</dbReference>
<dbReference type="SUPFAM" id="SSF54160">
    <property type="entry name" value="Chromo domain-like"/>
    <property type="match status" value="1"/>
</dbReference>
<dbReference type="SMART" id="SM00490">
    <property type="entry name" value="HELICc"/>
    <property type="match status" value="1"/>
</dbReference>
<evidence type="ECO:0000259" key="8">
    <source>
        <dbReference type="PROSITE" id="PS50013"/>
    </source>
</evidence>
<dbReference type="InterPro" id="IPR000330">
    <property type="entry name" value="SNF2_N"/>
</dbReference>
<evidence type="ECO:0000313" key="11">
    <source>
        <dbReference type="EMBL" id="GJN87975.1"/>
    </source>
</evidence>
<feature type="compositionally biased region" description="Low complexity" evidence="7">
    <location>
        <begin position="1812"/>
        <end position="1832"/>
    </location>
</feature>
<feature type="region of interest" description="Disordered" evidence="7">
    <location>
        <begin position="432"/>
        <end position="459"/>
    </location>
</feature>
<feature type="compositionally biased region" description="Low complexity" evidence="7">
    <location>
        <begin position="329"/>
        <end position="340"/>
    </location>
</feature>
<evidence type="ECO:0000259" key="10">
    <source>
        <dbReference type="PROSITE" id="PS51194"/>
    </source>
</evidence>
<dbReference type="GO" id="GO:0016887">
    <property type="term" value="F:ATP hydrolysis activity"/>
    <property type="evidence" value="ECO:0007669"/>
    <property type="project" value="TreeGrafter"/>
</dbReference>
<feature type="compositionally biased region" description="Acidic residues" evidence="7">
    <location>
        <begin position="784"/>
        <end position="804"/>
    </location>
</feature>
<dbReference type="Proteomes" id="UP001342314">
    <property type="component" value="Unassembled WGS sequence"/>
</dbReference>
<evidence type="ECO:0000256" key="3">
    <source>
        <dbReference type="ARBA" id="ARBA00022741"/>
    </source>
</evidence>
<dbReference type="Gene3D" id="3.40.50.10810">
    <property type="entry name" value="Tandem AAA-ATPase domain"/>
    <property type="match status" value="1"/>
</dbReference>
<keyword evidence="12" id="KW-1185">Reference proteome</keyword>
<protein>
    <submittedName>
        <fullName evidence="11">Uncharacterized protein</fullName>
    </submittedName>
</protein>
<dbReference type="InterPro" id="IPR027417">
    <property type="entry name" value="P-loop_NTPase"/>
</dbReference>
<evidence type="ECO:0000256" key="4">
    <source>
        <dbReference type="ARBA" id="ARBA00022801"/>
    </source>
</evidence>
<comment type="subcellular location">
    <subcellularLocation>
        <location evidence="1">Nucleus</location>
    </subcellularLocation>
</comment>
<evidence type="ECO:0000256" key="1">
    <source>
        <dbReference type="ARBA" id="ARBA00004123"/>
    </source>
</evidence>
<feature type="compositionally biased region" description="Low complexity" evidence="7">
    <location>
        <begin position="1867"/>
        <end position="1914"/>
    </location>
</feature>
<dbReference type="GO" id="GO:0005634">
    <property type="term" value="C:nucleus"/>
    <property type="evidence" value="ECO:0007669"/>
    <property type="project" value="UniProtKB-SubCell"/>
</dbReference>
<dbReference type="GO" id="GO:0140658">
    <property type="term" value="F:ATP-dependent chromatin remodeler activity"/>
    <property type="evidence" value="ECO:0007669"/>
    <property type="project" value="TreeGrafter"/>
</dbReference>
<reference evidence="11 12" key="1">
    <citation type="submission" date="2021-12" db="EMBL/GenBank/DDBJ databases">
        <title>High titer production of polyol ester of fatty acids by Rhodotorula paludigena BS15 towards product separation-free biomass refinery.</title>
        <authorList>
            <person name="Mano J."/>
            <person name="Ono H."/>
            <person name="Tanaka T."/>
            <person name="Naito K."/>
            <person name="Sushida H."/>
            <person name="Ike M."/>
            <person name="Tokuyasu K."/>
            <person name="Kitaoka M."/>
        </authorList>
    </citation>
    <scope>NUCLEOTIDE SEQUENCE [LARGE SCALE GENOMIC DNA]</scope>
    <source>
        <strain evidence="11 12">BS15</strain>
    </source>
</reference>
<keyword evidence="6" id="KW-0539">Nucleus</keyword>
<feature type="region of interest" description="Disordered" evidence="7">
    <location>
        <begin position="1716"/>
        <end position="1941"/>
    </location>
</feature>
<feature type="compositionally biased region" description="Basic and acidic residues" evidence="7">
    <location>
        <begin position="1632"/>
        <end position="1647"/>
    </location>
</feature>
<keyword evidence="5" id="KW-0067">ATP-binding</keyword>
<dbReference type="InterPro" id="IPR014001">
    <property type="entry name" value="Helicase_ATP-bd"/>
</dbReference>
<dbReference type="SUPFAM" id="SSF52540">
    <property type="entry name" value="P-loop containing nucleoside triphosphate hydrolases"/>
    <property type="match status" value="2"/>
</dbReference>
<dbReference type="GO" id="GO:0000785">
    <property type="term" value="C:chromatin"/>
    <property type="evidence" value="ECO:0007669"/>
    <property type="project" value="TreeGrafter"/>
</dbReference>
<dbReference type="EMBL" id="BQKY01000002">
    <property type="protein sequence ID" value="GJN87975.1"/>
    <property type="molecule type" value="Genomic_DNA"/>
</dbReference>
<feature type="region of interest" description="Disordered" evidence="7">
    <location>
        <begin position="143"/>
        <end position="420"/>
    </location>
</feature>
<keyword evidence="4" id="KW-0378">Hydrolase</keyword>